<feature type="signal peptide" evidence="1">
    <location>
        <begin position="1"/>
        <end position="28"/>
    </location>
</feature>
<evidence type="ECO:0000256" key="1">
    <source>
        <dbReference type="SAM" id="SignalP"/>
    </source>
</evidence>
<comment type="caution">
    <text evidence="3">The sequence shown here is derived from an EMBL/GenBank/DDBJ whole genome shotgun (WGS) entry which is preliminary data.</text>
</comment>
<dbReference type="InterPro" id="IPR001434">
    <property type="entry name" value="OmcB-like_DUF11"/>
</dbReference>
<feature type="chain" id="PRO_5037457818" description="DUF11 domain-containing protein" evidence="1">
    <location>
        <begin position="29"/>
        <end position="1894"/>
    </location>
</feature>
<protein>
    <recommendedName>
        <fullName evidence="2">DUF11 domain-containing protein</fullName>
    </recommendedName>
</protein>
<evidence type="ECO:0000313" key="4">
    <source>
        <dbReference type="Proteomes" id="UP000600865"/>
    </source>
</evidence>
<dbReference type="RefSeq" id="WP_189586790.1">
    <property type="nucleotide sequence ID" value="NZ_BMYV01000003.1"/>
</dbReference>
<keyword evidence="4" id="KW-1185">Reference proteome</keyword>
<sequence>MTRSSTHISGLIVLAATAWVSSAPLAFGQDDLAARNFGTEVVNIATMTYTTGGRTATFNTDAAVFVITPPQTPAVIEFFRHSPTAPSPIFRSVNGSDYSPNGELDGPYVSTGAPITTGLQTVDLSSAIPLIPATTYLAGELMFVRVTDLGQNLDSTEIETVTITISADNGDTITMRLYESSADSGEFFAYLPSTAGASDPNDNKISAGGNTQLTATYFNITDRTNVTVDTAILNPLNRVFSSVNGESVDDAVVRLINENTGAQAQVFGVDGFSTFPPVVVSGEDSLDAAGLIYENETGEFRFPVVEPGTYRIEVDPPEGYTFSTVVSKEDLANLQQQKGFLVTSASLGETFTVSETGPLRFDIPLDPKSNLVVTKEADRTTADVGDYINYTVSVRNAGFALAPIRLYDTLPIGFRYVPGTARIESTAAENPIVSEDATLLTFDMDMLAPGETTSLTYTLAVGPGAHLGDAVNEAVVRDAVFNPISNVARAGVKLREDLLRSTSTIIGRVTEQSCDGDADWARPIDQGIGVDGVRLYMETGAYAVSDANGLYHFEGVTEGTHVVQVDEETLPKGFELMTCEESTRYAGAMNSKFIDVQGGGIWRANFYLKQTGETEAVVEAVENAETTEHLKFDVDWLDTQDKSAKWAYPQVGRTPNSPSTHLGIKHAAGQRVSIRLNDSEIAGYYFQGRDSSTNGQVQISRWRGLPLQDGRNVILADIHDADGTKIETIREEIWYVKTIARATPLPDQSILVADGRTTPVIAIRMEDQSGRPVHAGRITKINLEAPYRLNDENGDNRLREQTQELIAPLSNSREFSVGADGVLKVPLEPTLRTGKVTVIATLDTGREIPVYMYLEPEKRDWILVGLAEGSAALQNVKGNVNAFGGDADDVVTDGRVSFFAKGLIKGNWLMTLAVDTDKRRGSQDGEFEGEIDPNAYYTLYGDQTYQQFEGVSRYPLFVKLEKRQAYALFGDFDTDITEGRLTSYNRKLTGLKAEYLGDDLQVLGFAAETNQGFTQDEIAAEGLSGPYQLSHERILPQSEEIVVETRDRVRPDIILERKTLVRYLDYTLDYFSGKLIFRLPVDATDPNFNPNVIVVDYETSEDAERNITAGGRVQAQFLNDKLQVGSTFTHENGSSLAAGAKSNQIGIDVIAQLTDSTELRAEYAVTDQAGDGQGIADAKLLELIHTSEKVLAEAYYREEDGNFGLNQTSSNTNGIRRYGARGEVKVQELTEEESGQRALRKIKAQVYREENLSNDNRRTTGELLAAQEGTKLDATGGIRMTRDEIVDADDRTSLLAVARASYDIGRHGITLQASAETPISGKDEVSAQPQRLMIGVDKRVGNVAIVNLRHELLNGAGQESANTTLGVSATPWTGGTATVAADNVTNDSGKRLGATVGLDQTVRLTDKISGQVGVRARRMINEEDSFVEVTPDDPISPFESNEDFQSIYIGAAYNDQAMTASSRVEVRDTNQDQTWVFAGSAARELSDTLSLAASARGRISAATGSFGTDKRFEARVGAAWRPRNEDTVFFNRFDVVNAQPLNDINTTKLVNNAAMNTMISDRWQLSTNVGTKYVKTEVGDQNLSNWTHLVGAETRFDVTERIDVGMRGAVMTSKGAGTSYSWGPSVGVSPVDNVWISAGYNVEGFKDRDFEAAEYARKGAYLQLRVKFDQDTARGLLRRISPTANVLAPPESRQVLSSPPLARARVAVVTPPVEVANSETVLAPVVAPVYKADTALVIDPAPVFEASAARTNLNFCRKSPVAIFDVPVNMTPKAVSRLGTMPEFGDSRGLTPSQFYDKLNARYYDNAVDQTYLDYLFKSMGYANGWADAQPYMFSEEILPVGTTGLMGLGKQHHLQYSILPAVEADREAFRIQSANGSVVHFMKTCGNYMYACE</sequence>
<dbReference type="EMBL" id="BMYV01000003">
    <property type="protein sequence ID" value="GGX74072.1"/>
    <property type="molecule type" value="Genomic_DNA"/>
</dbReference>
<organism evidence="3 4">
    <name type="scientific">Litorimonas cladophorae</name>
    <dbReference type="NCBI Taxonomy" id="1220491"/>
    <lineage>
        <taxon>Bacteria</taxon>
        <taxon>Pseudomonadati</taxon>
        <taxon>Pseudomonadota</taxon>
        <taxon>Alphaproteobacteria</taxon>
        <taxon>Maricaulales</taxon>
        <taxon>Robiginitomaculaceae</taxon>
    </lineage>
</organism>
<accession>A0A918KS90</accession>
<keyword evidence="1" id="KW-0732">Signal</keyword>
<dbReference type="Pfam" id="PF01345">
    <property type="entry name" value="DUF11"/>
    <property type="match status" value="1"/>
</dbReference>
<dbReference type="Gene3D" id="2.60.40.740">
    <property type="match status" value="1"/>
</dbReference>
<dbReference type="NCBIfam" id="TIGR01451">
    <property type="entry name" value="B_ant_repeat"/>
    <property type="match status" value="1"/>
</dbReference>
<name>A0A918KS90_9PROT</name>
<evidence type="ECO:0000259" key="2">
    <source>
        <dbReference type="Pfam" id="PF01345"/>
    </source>
</evidence>
<evidence type="ECO:0000313" key="3">
    <source>
        <dbReference type="EMBL" id="GGX74072.1"/>
    </source>
</evidence>
<reference evidence="3 4" key="1">
    <citation type="journal article" date="2014" name="Int. J. Syst. Evol. Microbiol.">
        <title>Complete genome sequence of Corynebacterium casei LMG S-19264T (=DSM 44701T), isolated from a smear-ripened cheese.</title>
        <authorList>
            <consortium name="US DOE Joint Genome Institute (JGI-PGF)"/>
            <person name="Walter F."/>
            <person name="Albersmeier A."/>
            <person name="Kalinowski J."/>
            <person name="Ruckert C."/>
        </authorList>
    </citation>
    <scope>NUCLEOTIDE SEQUENCE [LARGE SCALE GENOMIC DNA]</scope>
    <source>
        <strain evidence="3 4">KCTC 23968</strain>
    </source>
</reference>
<proteinExistence type="predicted"/>
<dbReference type="SUPFAM" id="SSF117074">
    <property type="entry name" value="Hypothetical protein PA1324"/>
    <property type="match status" value="1"/>
</dbReference>
<gene>
    <name evidence="3" type="ORF">GCM10011309_25260</name>
</gene>
<dbReference type="Proteomes" id="UP000600865">
    <property type="component" value="Unassembled WGS sequence"/>
</dbReference>
<dbReference type="InterPro" id="IPR047589">
    <property type="entry name" value="DUF11_rpt"/>
</dbReference>
<feature type="domain" description="DUF11" evidence="2">
    <location>
        <begin position="371"/>
        <end position="480"/>
    </location>
</feature>